<dbReference type="EMBL" id="JAABOA010002994">
    <property type="protein sequence ID" value="KAF9579155.1"/>
    <property type="molecule type" value="Genomic_DNA"/>
</dbReference>
<protein>
    <recommendedName>
        <fullName evidence="8">Xylanolytic transcriptional activator regulatory domain-containing protein</fullName>
    </recommendedName>
</protein>
<feature type="region of interest" description="Disordered" evidence="7">
    <location>
        <begin position="1"/>
        <end position="138"/>
    </location>
</feature>
<reference evidence="9" key="1">
    <citation type="journal article" date="2020" name="Fungal Divers.">
        <title>Resolving the Mortierellaceae phylogeny through synthesis of multi-gene phylogenetics and phylogenomics.</title>
        <authorList>
            <person name="Vandepol N."/>
            <person name="Liber J."/>
            <person name="Desiro A."/>
            <person name="Na H."/>
            <person name="Kennedy M."/>
            <person name="Barry K."/>
            <person name="Grigoriev I.V."/>
            <person name="Miller A.N."/>
            <person name="O'Donnell K."/>
            <person name="Stajich J.E."/>
            <person name="Bonito G."/>
        </authorList>
    </citation>
    <scope>NUCLEOTIDE SEQUENCE</scope>
    <source>
        <strain evidence="9">KOD1015</strain>
    </source>
</reference>
<evidence type="ECO:0000256" key="3">
    <source>
        <dbReference type="ARBA" id="ARBA00023015"/>
    </source>
</evidence>
<feature type="compositionally biased region" description="Polar residues" evidence="7">
    <location>
        <begin position="647"/>
        <end position="658"/>
    </location>
</feature>
<sequence>MTSPWPSEGGADRSHHGVESIAPRSHHRRQSSGGSSSCGSMGGTTGGSAFSRTQPFQSSAAPPTTPPSTGAHISKPYKRNAASNSNVASSTSASPPTSKEPTSSTTTTGAQSAKSLSTKKSIVPRAPFPARAPPPPRSVAQLEEAMKDLKVYDSCLFWGKTGAVNLKPEGNSWDDDMVIQSKDPAWVRNYVQPPIPTNQELLILPPVAKIEKSIEVFYKNSHLYPPFITPLIIERAKQTRSNQVSRILLNTIAGIAIRIDPDIENTGSSSAATASRSGTNNVSGGNGNGEKKGSSHDNNRAQYMRYFNRAYGLVCHLEDIRSTYSTAYLQATLLLCYVYPKPQLRVELLKLMTEAAFLGLHVDCSRWMPRAIVIQNRNWLFWVCYVFDSVHHVVRGQLTQMDDTYLEAPFPALTEMDDDDGLWTRWFMLKEVNLWRIGRKIHSFFQAGLKKMDRLIEAIEAGQVYETLQGSGVGAILSDVQEVLTSEYSEAELVLSLKMWSDDLPARLSPQYENLDLLDPRVNGRAMGIQAIYSMLRILLLYPNMLAIGTDLLSASLPPQATQPNDESSPVNPYHQQLAQQQHYMRRQDFLDKIMQCVQEADRMVMLAGLILERYPERARMSCLGAALDWCLRIYHKVIMERGPRSAKQSSRSNTSTLSAESQQQSSQSSQAASDMPDGTVFSPRLKARCRSQVAKVAKWLQAFENLGYRHYFSWLTVELEALEEHQRAIQQRMMQRCLESGPLVAPLLSPMQLQPQQQPSFANPSQAPLQQPMISSSCSSMLAGTGIPSASSEYGTGLSGSSIEGSGGEMLMNVGNGYEGATDNGMMAAMMVNRRQQGQTTLSHGGGVVRPKMHNLASIIRKRQQMGIYARAGIQPNGGNYVPALDLGNTNPMVSNSALGSMANSTGSYVGVYANAYIHVVSIHVNAYVDANVDAHVNDYVDSHVNFHVELECDGYAPAINHHGVLTSSAVVTSAVPSIVPTSLVDIKSSMTYASGVKMVGSGHLAGDTSFHPTAVTMLPSAASALSAGTPTSSSMSTTSSPSPLASS</sequence>
<dbReference type="GO" id="GO:0006351">
    <property type="term" value="P:DNA-templated transcription"/>
    <property type="evidence" value="ECO:0007669"/>
    <property type="project" value="InterPro"/>
</dbReference>
<keyword evidence="5" id="KW-0804">Transcription</keyword>
<feature type="region of interest" description="Disordered" evidence="7">
    <location>
        <begin position="267"/>
        <end position="297"/>
    </location>
</feature>
<keyword evidence="3" id="KW-0805">Transcription regulation</keyword>
<feature type="compositionally biased region" description="Low complexity" evidence="7">
    <location>
        <begin position="659"/>
        <end position="674"/>
    </location>
</feature>
<dbReference type="InterPro" id="IPR051615">
    <property type="entry name" value="Transcr_Regulatory_Elem"/>
</dbReference>
<evidence type="ECO:0000256" key="5">
    <source>
        <dbReference type="ARBA" id="ARBA00023163"/>
    </source>
</evidence>
<evidence type="ECO:0000256" key="6">
    <source>
        <dbReference type="ARBA" id="ARBA00023242"/>
    </source>
</evidence>
<dbReference type="CDD" id="cd12148">
    <property type="entry name" value="fungal_TF_MHR"/>
    <property type="match status" value="1"/>
</dbReference>
<evidence type="ECO:0000259" key="8">
    <source>
        <dbReference type="Pfam" id="PF04082"/>
    </source>
</evidence>
<evidence type="ECO:0000256" key="4">
    <source>
        <dbReference type="ARBA" id="ARBA00023125"/>
    </source>
</evidence>
<gene>
    <name evidence="9" type="ORF">BGW38_004694</name>
</gene>
<feature type="non-terminal residue" evidence="9">
    <location>
        <position position="1049"/>
    </location>
</feature>
<dbReference type="PANTHER" id="PTHR31313:SF81">
    <property type="entry name" value="TY1 ENHANCER ACTIVATOR"/>
    <property type="match status" value="1"/>
</dbReference>
<feature type="compositionally biased region" description="Low complexity" evidence="7">
    <location>
        <begin position="267"/>
        <end position="283"/>
    </location>
</feature>
<evidence type="ECO:0000256" key="7">
    <source>
        <dbReference type="SAM" id="MobiDB-lite"/>
    </source>
</evidence>
<evidence type="ECO:0000313" key="9">
    <source>
        <dbReference type="EMBL" id="KAF9579155.1"/>
    </source>
</evidence>
<dbReference type="OrthoDB" id="5296287at2759"/>
<feature type="region of interest" description="Disordered" evidence="7">
    <location>
        <begin position="643"/>
        <end position="678"/>
    </location>
</feature>
<accession>A0A9P6FQZ3</accession>
<dbReference type="InterPro" id="IPR007219">
    <property type="entry name" value="XnlR_reg_dom"/>
</dbReference>
<organism evidence="9 10">
    <name type="scientific">Lunasporangiospora selenospora</name>
    <dbReference type="NCBI Taxonomy" id="979761"/>
    <lineage>
        <taxon>Eukaryota</taxon>
        <taxon>Fungi</taxon>
        <taxon>Fungi incertae sedis</taxon>
        <taxon>Mucoromycota</taxon>
        <taxon>Mortierellomycotina</taxon>
        <taxon>Mortierellomycetes</taxon>
        <taxon>Mortierellales</taxon>
        <taxon>Mortierellaceae</taxon>
        <taxon>Lunasporangiospora</taxon>
    </lineage>
</organism>
<evidence type="ECO:0000313" key="10">
    <source>
        <dbReference type="Proteomes" id="UP000780801"/>
    </source>
</evidence>
<keyword evidence="4" id="KW-0238">DNA-binding</keyword>
<feature type="region of interest" description="Disordered" evidence="7">
    <location>
        <begin position="1030"/>
        <end position="1049"/>
    </location>
</feature>
<keyword evidence="2" id="KW-0862">Zinc</keyword>
<feature type="compositionally biased region" description="Pro residues" evidence="7">
    <location>
        <begin position="126"/>
        <end position="137"/>
    </location>
</feature>
<keyword evidence="10" id="KW-1185">Reference proteome</keyword>
<feature type="compositionally biased region" description="Low complexity" evidence="7">
    <location>
        <begin position="79"/>
        <end position="115"/>
    </location>
</feature>
<dbReference type="Proteomes" id="UP000780801">
    <property type="component" value="Unassembled WGS sequence"/>
</dbReference>
<dbReference type="PANTHER" id="PTHR31313">
    <property type="entry name" value="TY1 ENHANCER ACTIVATOR"/>
    <property type="match status" value="1"/>
</dbReference>
<evidence type="ECO:0000256" key="2">
    <source>
        <dbReference type="ARBA" id="ARBA00022833"/>
    </source>
</evidence>
<keyword evidence="6" id="KW-0539">Nucleus</keyword>
<keyword evidence="1" id="KW-0479">Metal-binding</keyword>
<proteinExistence type="predicted"/>
<name>A0A9P6FQZ3_9FUNG</name>
<feature type="domain" description="Xylanolytic transcriptional activator regulatory" evidence="8">
    <location>
        <begin position="215"/>
        <end position="415"/>
    </location>
</feature>
<dbReference type="GO" id="GO:0003677">
    <property type="term" value="F:DNA binding"/>
    <property type="evidence" value="ECO:0007669"/>
    <property type="project" value="UniProtKB-KW"/>
</dbReference>
<evidence type="ECO:0000256" key="1">
    <source>
        <dbReference type="ARBA" id="ARBA00022723"/>
    </source>
</evidence>
<dbReference type="GO" id="GO:0008270">
    <property type="term" value="F:zinc ion binding"/>
    <property type="evidence" value="ECO:0007669"/>
    <property type="project" value="InterPro"/>
</dbReference>
<dbReference type="Pfam" id="PF04082">
    <property type="entry name" value="Fungal_trans"/>
    <property type="match status" value="1"/>
</dbReference>
<dbReference type="AlphaFoldDB" id="A0A9P6FQZ3"/>
<comment type="caution">
    <text evidence="9">The sequence shown here is derived from an EMBL/GenBank/DDBJ whole genome shotgun (WGS) entry which is preliminary data.</text>
</comment>
<feature type="compositionally biased region" description="Low complexity" evidence="7">
    <location>
        <begin position="58"/>
        <end position="71"/>
    </location>
</feature>